<protein>
    <submittedName>
        <fullName evidence="5">Putative oxidoreductase</fullName>
    </submittedName>
</protein>
<dbReference type="PANTHER" id="PTHR43708">
    <property type="entry name" value="CONSERVED EXPRESSED OXIDOREDUCTASE (EUROFUNG)"/>
    <property type="match status" value="1"/>
</dbReference>
<evidence type="ECO:0000313" key="5">
    <source>
        <dbReference type="EMBL" id="GAC66718.1"/>
    </source>
</evidence>
<comment type="caution">
    <text evidence="5">The sequence shown here is derived from an EMBL/GenBank/DDBJ whole genome shotgun (WGS) entry which is preliminary data.</text>
</comment>
<evidence type="ECO:0000313" key="6">
    <source>
        <dbReference type="Proteomes" id="UP000011666"/>
    </source>
</evidence>
<proteinExistence type="inferred from homology"/>
<evidence type="ECO:0000259" key="4">
    <source>
        <dbReference type="Pfam" id="PF02894"/>
    </source>
</evidence>
<dbReference type="GO" id="GO:0016491">
    <property type="term" value="F:oxidoreductase activity"/>
    <property type="evidence" value="ECO:0007669"/>
    <property type="project" value="UniProtKB-KW"/>
</dbReference>
<dbReference type="Gene3D" id="3.30.360.10">
    <property type="entry name" value="Dihydrodipicolinate Reductase, domain 2"/>
    <property type="match status" value="1"/>
</dbReference>
<feature type="domain" description="Gfo/Idh/MocA-like oxidoreductase C-terminal" evidence="4">
    <location>
        <begin position="159"/>
        <end position="338"/>
    </location>
</feature>
<dbReference type="InterPro" id="IPR036291">
    <property type="entry name" value="NAD(P)-bd_dom_sf"/>
</dbReference>
<sequence>MRLGLAGYGVGGRWFHAPYIQAVEAIELAGVVTRDPGRKKLVAEELPGVPVVDSLSELIDLGVDAVTLTTPPETRRELVLEAVGRGVHVIADKPFAPDAAAGRELVDAAARAGVLLSVFQNRRWDSDLLTVQGVLPELGEIWRVESRFDLDELGTLEAGPSGGLLRDLGAHLVDQVLTLFGPAARVSAHLDWVDQAEGRTDCGFIVSVWHRNGVHSTVSASKINHVAARQWRVYGSAGSYISDGTDTQTRLILDGVRPADDPATWGYELPERLGTLSTAEGSRTVPSAQGRYQDFYARFAAAVDDGAPQPVPASEAVATIEVLDAARRSDADGVTVQL</sequence>
<organism evidence="5 6">
    <name type="scientific">Gordonia soli NBRC 108243</name>
    <dbReference type="NCBI Taxonomy" id="1223545"/>
    <lineage>
        <taxon>Bacteria</taxon>
        <taxon>Bacillati</taxon>
        <taxon>Actinomycetota</taxon>
        <taxon>Actinomycetes</taxon>
        <taxon>Mycobacteriales</taxon>
        <taxon>Gordoniaceae</taxon>
        <taxon>Gordonia</taxon>
    </lineage>
</organism>
<accession>M0QDN9</accession>
<keyword evidence="6" id="KW-1185">Reference proteome</keyword>
<comment type="similarity">
    <text evidence="1">Belongs to the Gfo/Idh/MocA family.</text>
</comment>
<dbReference type="Proteomes" id="UP000011666">
    <property type="component" value="Unassembled WGS sequence"/>
</dbReference>
<evidence type="ECO:0000256" key="1">
    <source>
        <dbReference type="ARBA" id="ARBA00010928"/>
    </source>
</evidence>
<dbReference type="STRING" id="1223545.GS4_03_01660"/>
<dbReference type="RefSeq" id="WP_007617179.1">
    <property type="nucleotide sequence ID" value="NZ_BANX01000003.1"/>
</dbReference>
<dbReference type="OrthoDB" id="256869at2"/>
<dbReference type="PANTHER" id="PTHR43708:SF5">
    <property type="entry name" value="CONSERVED EXPRESSED OXIDOREDUCTASE (EUROFUNG)-RELATED"/>
    <property type="match status" value="1"/>
</dbReference>
<dbReference type="GO" id="GO:0000166">
    <property type="term" value="F:nucleotide binding"/>
    <property type="evidence" value="ECO:0007669"/>
    <property type="project" value="InterPro"/>
</dbReference>
<name>M0QDN9_9ACTN</name>
<dbReference type="Pfam" id="PF02894">
    <property type="entry name" value="GFO_IDH_MocA_C"/>
    <property type="match status" value="1"/>
</dbReference>
<gene>
    <name evidence="5" type="ORF">GS4_03_01660</name>
</gene>
<feature type="domain" description="Gfo/Idh/MocA-like oxidoreductase N-terminal" evidence="3">
    <location>
        <begin position="2"/>
        <end position="118"/>
    </location>
</feature>
<evidence type="ECO:0000256" key="2">
    <source>
        <dbReference type="ARBA" id="ARBA00023002"/>
    </source>
</evidence>
<dbReference type="InterPro" id="IPR000683">
    <property type="entry name" value="Gfo/Idh/MocA-like_OxRdtase_N"/>
</dbReference>
<dbReference type="SUPFAM" id="SSF55347">
    <property type="entry name" value="Glyceraldehyde-3-phosphate dehydrogenase-like, C-terminal domain"/>
    <property type="match status" value="1"/>
</dbReference>
<dbReference type="Gene3D" id="3.40.50.720">
    <property type="entry name" value="NAD(P)-binding Rossmann-like Domain"/>
    <property type="match status" value="1"/>
</dbReference>
<dbReference type="eggNOG" id="COG0673">
    <property type="taxonomic scope" value="Bacteria"/>
</dbReference>
<dbReference type="SUPFAM" id="SSF51735">
    <property type="entry name" value="NAD(P)-binding Rossmann-fold domains"/>
    <property type="match status" value="1"/>
</dbReference>
<dbReference type="InterPro" id="IPR004104">
    <property type="entry name" value="Gfo/Idh/MocA-like_OxRdtase_C"/>
</dbReference>
<dbReference type="AlphaFoldDB" id="M0QDN9"/>
<keyword evidence="2" id="KW-0560">Oxidoreductase</keyword>
<dbReference type="InterPro" id="IPR051317">
    <property type="entry name" value="Gfo/Idh/MocA_oxidoreduct"/>
</dbReference>
<dbReference type="EMBL" id="BANX01000003">
    <property type="protein sequence ID" value="GAC66718.1"/>
    <property type="molecule type" value="Genomic_DNA"/>
</dbReference>
<reference evidence="5 6" key="1">
    <citation type="submission" date="2013-01" db="EMBL/GenBank/DDBJ databases">
        <title>Whole genome shotgun sequence of Gordonia soli NBRC 108243.</title>
        <authorList>
            <person name="Isaki-Nakamura S."/>
            <person name="Hosoyama A."/>
            <person name="Tsuchikane K."/>
            <person name="Ando Y."/>
            <person name="Baba S."/>
            <person name="Ohji S."/>
            <person name="Hamada M."/>
            <person name="Tamura T."/>
            <person name="Yamazoe A."/>
            <person name="Yamazaki S."/>
            <person name="Fujita N."/>
        </authorList>
    </citation>
    <scope>NUCLEOTIDE SEQUENCE [LARGE SCALE GENOMIC DNA]</scope>
    <source>
        <strain evidence="5 6">NBRC 108243</strain>
    </source>
</reference>
<evidence type="ECO:0000259" key="3">
    <source>
        <dbReference type="Pfam" id="PF01408"/>
    </source>
</evidence>
<dbReference type="Pfam" id="PF01408">
    <property type="entry name" value="GFO_IDH_MocA"/>
    <property type="match status" value="1"/>
</dbReference>